<proteinExistence type="predicted"/>
<protein>
    <submittedName>
        <fullName evidence="1">Uncharacterized protein</fullName>
    </submittedName>
</protein>
<dbReference type="AlphaFoldDB" id="A0A0K0EJ24"/>
<accession>A0A0K0EJ24</accession>
<evidence type="ECO:0000313" key="1">
    <source>
        <dbReference type="WBParaSite" id="SSTP_0000947500.1"/>
    </source>
</evidence>
<name>A0A0K0EJ24_STRER</name>
<reference evidence="1" key="1">
    <citation type="submission" date="2015-08" db="UniProtKB">
        <authorList>
            <consortium name="WormBaseParasite"/>
        </authorList>
    </citation>
    <scope>IDENTIFICATION</scope>
</reference>
<organism evidence="1">
    <name type="scientific">Strongyloides stercoralis</name>
    <name type="common">Threadworm</name>
    <dbReference type="NCBI Taxonomy" id="6248"/>
    <lineage>
        <taxon>Eukaryota</taxon>
        <taxon>Metazoa</taxon>
        <taxon>Ecdysozoa</taxon>
        <taxon>Nematoda</taxon>
        <taxon>Chromadorea</taxon>
        <taxon>Rhabditida</taxon>
        <taxon>Tylenchina</taxon>
        <taxon>Panagrolaimomorpha</taxon>
        <taxon>Strongyloidoidea</taxon>
        <taxon>Strongyloididae</taxon>
        <taxon>Strongyloides</taxon>
    </lineage>
</organism>
<sequence>MKKRSIQNRKKNYDMEINVDKLFGMKKRSIQNRKKNYDMEINVDKCTLGNTQVPNKKKNLTKSYYESIPFAKKK</sequence>
<dbReference type="WBParaSite" id="SSTP_0000947500.1">
    <property type="protein sequence ID" value="SSTP_0000947500.1"/>
    <property type="gene ID" value="SSTP_0000947500"/>
</dbReference>